<dbReference type="Gene3D" id="3.40.50.1000">
    <property type="entry name" value="HAD superfamily/HAD-like"/>
    <property type="match status" value="1"/>
</dbReference>
<dbReference type="InterPro" id="IPR008250">
    <property type="entry name" value="ATPase_P-typ_transduc_dom_A_sf"/>
</dbReference>
<dbReference type="STRING" id="596152.DesU5LDRAFT_3902"/>
<dbReference type="GO" id="GO:0005886">
    <property type="term" value="C:plasma membrane"/>
    <property type="evidence" value="ECO:0007669"/>
    <property type="project" value="UniProtKB-SubCell"/>
</dbReference>
<dbReference type="eggNOG" id="COG2216">
    <property type="taxonomic scope" value="Bacteria"/>
</dbReference>
<dbReference type="HAMAP" id="MF_00285">
    <property type="entry name" value="KdpB"/>
    <property type="match status" value="1"/>
</dbReference>
<dbReference type="InterPro" id="IPR018303">
    <property type="entry name" value="ATPase_P-typ_P_site"/>
</dbReference>
<feature type="transmembrane region" description="Helical" evidence="16">
    <location>
        <begin position="63"/>
        <end position="84"/>
    </location>
</feature>
<dbReference type="CDD" id="cd02078">
    <property type="entry name" value="P-type_ATPase_K"/>
    <property type="match status" value="1"/>
</dbReference>
<proteinExistence type="inferred from homology"/>
<dbReference type="Gene3D" id="3.40.1110.10">
    <property type="entry name" value="Calcium-transporting ATPase, cytoplasmic domain N"/>
    <property type="match status" value="1"/>
</dbReference>
<dbReference type="InterPro" id="IPR059000">
    <property type="entry name" value="ATPase_P-type_domA"/>
</dbReference>
<dbReference type="PROSITE" id="PS00154">
    <property type="entry name" value="ATPASE_E1_E2"/>
    <property type="match status" value="1"/>
</dbReference>
<dbReference type="Pfam" id="PF00702">
    <property type="entry name" value="Hydrolase"/>
    <property type="match status" value="1"/>
</dbReference>
<dbReference type="GO" id="GO:0008556">
    <property type="term" value="F:P-type potassium transmembrane transporter activity"/>
    <property type="evidence" value="ECO:0007669"/>
    <property type="project" value="UniProtKB-UniRule"/>
</dbReference>
<feature type="active site" description="4-aspartylphosphate intermediate" evidence="16">
    <location>
        <position position="316"/>
    </location>
</feature>
<evidence type="ECO:0000256" key="8">
    <source>
        <dbReference type="ARBA" id="ARBA00022741"/>
    </source>
</evidence>
<feature type="transmembrane region" description="Helical" evidence="16">
    <location>
        <begin position="222"/>
        <end position="245"/>
    </location>
</feature>
<dbReference type="Pfam" id="PF00122">
    <property type="entry name" value="E1-E2_ATPase"/>
    <property type="match status" value="1"/>
</dbReference>
<keyword evidence="4 16" id="KW-0633">Potassium transport</keyword>
<evidence type="ECO:0000256" key="2">
    <source>
        <dbReference type="ARBA" id="ARBA00022448"/>
    </source>
</evidence>
<keyword evidence="15 16" id="KW-0472">Membrane</keyword>
<evidence type="ECO:0000256" key="13">
    <source>
        <dbReference type="ARBA" id="ARBA00022989"/>
    </source>
</evidence>
<feature type="binding site" evidence="16">
    <location>
        <position position="404"/>
    </location>
    <ligand>
        <name>ATP</name>
        <dbReference type="ChEBI" id="CHEBI:30616"/>
    </ligand>
</feature>
<dbReference type="SFLD" id="SFLDS00003">
    <property type="entry name" value="Haloacid_Dehalogenase"/>
    <property type="match status" value="1"/>
</dbReference>
<dbReference type="EMBL" id="JH600068">
    <property type="protein sequence ID" value="EIG55513.1"/>
    <property type="molecule type" value="Genomic_DNA"/>
</dbReference>
<evidence type="ECO:0000259" key="17">
    <source>
        <dbReference type="Pfam" id="PF00122"/>
    </source>
</evidence>
<dbReference type="EC" id="7.2.2.6" evidence="16"/>
<dbReference type="InterPro" id="IPR023299">
    <property type="entry name" value="ATPase_P-typ_cyto_dom_N"/>
</dbReference>
<dbReference type="PRINTS" id="PR00119">
    <property type="entry name" value="CATATPASE"/>
</dbReference>
<evidence type="ECO:0000256" key="9">
    <source>
        <dbReference type="ARBA" id="ARBA00022840"/>
    </source>
</evidence>
<feature type="transmembrane region" description="Helical" evidence="16">
    <location>
        <begin position="665"/>
        <end position="690"/>
    </location>
</feature>
<evidence type="ECO:0000256" key="10">
    <source>
        <dbReference type="ARBA" id="ARBA00022842"/>
    </source>
</evidence>
<evidence type="ECO:0000313" key="18">
    <source>
        <dbReference type="EMBL" id="EIG55513.1"/>
    </source>
</evidence>
<dbReference type="OrthoDB" id="9763278at2"/>
<sequence>MSKQKQKTRPLFDPPLVKRAIVDSFRKLAPHNQLRNPVMFTVYMGSLLTTALFLQALTGHGEAPAAFILAITVWLWFTVFFANFAEAMAEGRGKAQADSLRKARRDIQAKKLASPSRLAAVAVVPSTSLKKGEVVLVEAGDFVPCDGDIIEGVASVDESAITGESAPVIREAGGDRSAVTGGTRLLSDWVIVRVAAEAGETFLDRMISLVEGAKRRKTPNEIALNILLAALTLIFLVVCATLLPYSAFAVEQAGHGTAVTITVLAALFVCLAPTTIGGLLSAIGIAGMDRLIQAGVIATSGRAVEAAGDVDVLLLDKTGTITLGNRQADDFLPMPGVAEKELADVAQLASLADETPEGRSIVVLAKERFGIRGRDMHALDAEFVPFTAQTRLSGVNLHDRTVRKGAPDAIKRFVAEKGGPVPREVDEAVRTIAESGGTPLLVAENDRILGAIWLKDIVKGGIRERFAQLRSMGIKTVMVTGDNPLTAAAIAAEAGVDDFLAEATPEAKLALIRKTQAEGRLVAMTGDGTNDAPALAQADVGVAMNSGTQAAKEAGNMVDLDSNPTKLLEVVEIGKQLLMTRGSLTTFSIANDIAKYFAIIPAAFVGIYPQLGALNVMGLATPQSAILSAVIFNALIIVVLIPLALRGVRYRALGAAKALRDNLLIYGLGGVIVPFVGIKVIDLTLVALGLA</sequence>
<name>I2Q6V7_9BACT</name>
<dbReference type="GO" id="GO:0000287">
    <property type="term" value="F:magnesium ion binding"/>
    <property type="evidence" value="ECO:0007669"/>
    <property type="project" value="UniProtKB-UniRule"/>
</dbReference>
<keyword evidence="5 16" id="KW-0597">Phosphoprotein</keyword>
<dbReference type="InterPro" id="IPR036412">
    <property type="entry name" value="HAD-like_sf"/>
</dbReference>
<protein>
    <recommendedName>
        <fullName evidence="16">Potassium-transporting ATPase ATP-binding subunit</fullName>
        <ecNumber evidence="16">7.2.2.6</ecNumber>
    </recommendedName>
    <alternativeName>
        <fullName evidence="16">ATP phosphohydrolase [potassium-transporting] B chain</fullName>
    </alternativeName>
    <alternativeName>
        <fullName evidence="16">Potassium-binding and translocating subunit B</fullName>
    </alternativeName>
    <alternativeName>
        <fullName evidence="16">Potassium-translocating ATPase B chain</fullName>
    </alternativeName>
</protein>
<dbReference type="SUPFAM" id="SSF56784">
    <property type="entry name" value="HAD-like"/>
    <property type="match status" value="1"/>
</dbReference>
<organism evidence="18">
    <name type="scientific">Desulfovibrio sp. U5L</name>
    <dbReference type="NCBI Taxonomy" id="596152"/>
    <lineage>
        <taxon>Bacteria</taxon>
        <taxon>Pseudomonadati</taxon>
        <taxon>Thermodesulfobacteriota</taxon>
        <taxon>Desulfovibrionia</taxon>
        <taxon>Desulfovibrionales</taxon>
        <taxon>Desulfovibrionaceae</taxon>
        <taxon>Desulfovibrio</taxon>
    </lineage>
</organism>
<feature type="transmembrane region" description="Helical" evidence="16">
    <location>
        <begin position="625"/>
        <end position="645"/>
    </location>
</feature>
<keyword evidence="11 16" id="KW-0630">Potassium</keyword>
<dbReference type="SUPFAM" id="SSF81653">
    <property type="entry name" value="Calcium ATPase, transduction domain A"/>
    <property type="match status" value="1"/>
</dbReference>
<dbReference type="InterPro" id="IPR001757">
    <property type="entry name" value="P_typ_ATPase"/>
</dbReference>
<dbReference type="GO" id="GO:0005524">
    <property type="term" value="F:ATP binding"/>
    <property type="evidence" value="ECO:0007669"/>
    <property type="project" value="UniProtKB-UniRule"/>
</dbReference>
<dbReference type="InterPro" id="IPR044492">
    <property type="entry name" value="P_typ_ATPase_HD_dom"/>
</dbReference>
<feature type="domain" description="P-type ATPase A" evidence="17">
    <location>
        <begin position="121"/>
        <end position="211"/>
    </location>
</feature>
<feature type="binding site" evidence="16">
    <location>
        <position position="531"/>
    </location>
    <ligand>
        <name>Mg(2+)</name>
        <dbReference type="ChEBI" id="CHEBI:18420"/>
    </ligand>
</feature>
<dbReference type="InterPro" id="IPR006391">
    <property type="entry name" value="P-type_ATPase_bsu_IA"/>
</dbReference>
<evidence type="ECO:0000256" key="5">
    <source>
        <dbReference type="ARBA" id="ARBA00022553"/>
    </source>
</evidence>
<keyword evidence="12 16" id="KW-1278">Translocase</keyword>
<dbReference type="AlphaFoldDB" id="I2Q6V7"/>
<evidence type="ECO:0000256" key="15">
    <source>
        <dbReference type="ARBA" id="ARBA00023136"/>
    </source>
</evidence>
<evidence type="ECO:0000256" key="7">
    <source>
        <dbReference type="ARBA" id="ARBA00022723"/>
    </source>
</evidence>
<evidence type="ECO:0000256" key="11">
    <source>
        <dbReference type="ARBA" id="ARBA00022958"/>
    </source>
</evidence>
<keyword evidence="13 16" id="KW-1133">Transmembrane helix</keyword>
<evidence type="ECO:0000256" key="14">
    <source>
        <dbReference type="ARBA" id="ARBA00023065"/>
    </source>
</evidence>
<keyword evidence="9 16" id="KW-0067">ATP-binding</keyword>
<gene>
    <name evidence="16" type="primary">kdpB</name>
    <name evidence="18" type="ORF">DesU5LDRAFT_3902</name>
</gene>
<dbReference type="SFLD" id="SFLDG00002">
    <property type="entry name" value="C1.7:_P-type_atpase_like"/>
    <property type="match status" value="1"/>
</dbReference>
<comment type="function">
    <text evidence="16">Part of the high-affinity ATP-driven potassium transport (or Kdp) system, which catalyzes the hydrolysis of ATP coupled with the electrogenic transport of potassium into the cytoplasm. This subunit is responsible for energy coupling to the transport system and for the release of the potassium ions to the cytoplasm.</text>
</comment>
<comment type="subunit">
    <text evidence="16">The system is composed of three essential subunits: KdpA, KdpB and KdpC.</text>
</comment>
<keyword evidence="10 16" id="KW-0460">Magnesium</keyword>
<feature type="transmembrane region" description="Helical" evidence="16">
    <location>
        <begin position="257"/>
        <end position="283"/>
    </location>
</feature>
<feature type="transmembrane region" description="Helical" evidence="16">
    <location>
        <begin position="37"/>
        <end position="57"/>
    </location>
</feature>
<keyword evidence="14 16" id="KW-0406">Ion transport</keyword>
<feature type="binding site" evidence="16">
    <location>
        <begin position="386"/>
        <end position="393"/>
    </location>
    <ligand>
        <name>ATP</name>
        <dbReference type="ChEBI" id="CHEBI:30616"/>
    </ligand>
</feature>
<dbReference type="SUPFAM" id="SSF81665">
    <property type="entry name" value="Calcium ATPase, transmembrane domain M"/>
    <property type="match status" value="1"/>
</dbReference>
<comment type="similarity">
    <text evidence="16">Belongs to the cation transport ATPase (P-type) (TC 3.A.3) family. Type IA subfamily.</text>
</comment>
<keyword evidence="3 16" id="KW-1003">Cell membrane</keyword>
<keyword evidence="2 16" id="KW-0813">Transport</keyword>
<dbReference type="NCBIfam" id="TIGR01494">
    <property type="entry name" value="ATPase_P-type"/>
    <property type="match status" value="2"/>
</dbReference>
<evidence type="ECO:0000256" key="3">
    <source>
        <dbReference type="ARBA" id="ARBA00022475"/>
    </source>
</evidence>
<feature type="binding site" evidence="16">
    <location>
        <position position="353"/>
    </location>
    <ligand>
        <name>ATP</name>
        <dbReference type="ChEBI" id="CHEBI:30616"/>
    </ligand>
</feature>
<dbReference type="FunFam" id="2.70.150.10:FF:000033">
    <property type="entry name" value="Potassium-transporting ATPase ATP-binding subunit"/>
    <property type="match status" value="1"/>
</dbReference>
<keyword evidence="6 16" id="KW-0812">Transmembrane</keyword>
<dbReference type="GO" id="GO:0016887">
    <property type="term" value="F:ATP hydrolysis activity"/>
    <property type="evidence" value="ECO:0007669"/>
    <property type="project" value="InterPro"/>
</dbReference>
<feature type="binding site" evidence="16">
    <location>
        <position position="527"/>
    </location>
    <ligand>
        <name>Mg(2+)</name>
        <dbReference type="ChEBI" id="CHEBI:18420"/>
    </ligand>
</feature>
<feature type="transmembrane region" description="Helical" evidence="16">
    <location>
        <begin position="596"/>
        <end position="619"/>
    </location>
</feature>
<comment type="catalytic activity">
    <reaction evidence="16">
        <text>K(+)(out) + ATP + H2O = K(+)(in) + ADP + phosphate + H(+)</text>
        <dbReference type="Rhea" id="RHEA:16777"/>
        <dbReference type="ChEBI" id="CHEBI:15377"/>
        <dbReference type="ChEBI" id="CHEBI:15378"/>
        <dbReference type="ChEBI" id="CHEBI:29103"/>
        <dbReference type="ChEBI" id="CHEBI:30616"/>
        <dbReference type="ChEBI" id="CHEBI:43474"/>
        <dbReference type="ChEBI" id="CHEBI:456216"/>
        <dbReference type="EC" id="7.2.2.6"/>
    </reaction>
</comment>
<dbReference type="FunFam" id="3.40.1110.10:FF:000007">
    <property type="entry name" value="Potassium-transporting ATPase ATP-binding subunit"/>
    <property type="match status" value="1"/>
</dbReference>
<keyword evidence="7 16" id="KW-0479">Metal-binding</keyword>
<dbReference type="InterPro" id="IPR023298">
    <property type="entry name" value="ATPase_P-typ_TM_dom_sf"/>
</dbReference>
<dbReference type="Gene3D" id="2.70.150.10">
    <property type="entry name" value="Calcium-transporting ATPase, cytoplasmic transduction domain A"/>
    <property type="match status" value="1"/>
</dbReference>
<dbReference type="InterPro" id="IPR023214">
    <property type="entry name" value="HAD_sf"/>
</dbReference>
<dbReference type="NCBIfam" id="TIGR01497">
    <property type="entry name" value="kdpB"/>
    <property type="match status" value="1"/>
</dbReference>
<dbReference type="PANTHER" id="PTHR43743:SF1">
    <property type="entry name" value="POTASSIUM-TRANSPORTING ATPASE ATP-BINDING SUBUNIT"/>
    <property type="match status" value="1"/>
</dbReference>
<reference evidence="18" key="1">
    <citation type="submission" date="2011-11" db="EMBL/GenBank/DDBJ databases">
        <title>Improved High-Quality Draft sequence of Desulfovibrio sp. U5L.</title>
        <authorList>
            <consortium name="US DOE Joint Genome Institute"/>
            <person name="Lucas S."/>
            <person name="Han J."/>
            <person name="Lapidus A."/>
            <person name="Cheng J.-F."/>
            <person name="Goodwin L."/>
            <person name="Pitluck S."/>
            <person name="Peters L."/>
            <person name="Ovchinnikova G."/>
            <person name="Held B."/>
            <person name="Detter J.C."/>
            <person name="Han C."/>
            <person name="Tapia R."/>
            <person name="Land M."/>
            <person name="Hauser L."/>
            <person name="Kyrpides N."/>
            <person name="Ivanova N."/>
            <person name="Pagani I."/>
            <person name="Gabster J."/>
            <person name="Walker C."/>
            <person name="Stolyar S."/>
            <person name="Stahl D."/>
            <person name="Arkin A."/>
            <person name="Dehal P."/>
            <person name="Hazen T."/>
            <person name="Woyke T."/>
        </authorList>
    </citation>
    <scope>NUCLEOTIDE SEQUENCE [LARGE SCALE GENOMIC DNA]</scope>
    <source>
        <strain evidence="18">U5L</strain>
    </source>
</reference>
<dbReference type="SFLD" id="SFLDF00027">
    <property type="entry name" value="p-type_atpase"/>
    <property type="match status" value="1"/>
</dbReference>
<keyword evidence="8 16" id="KW-0547">Nucleotide-binding</keyword>
<accession>I2Q6V7</accession>
<dbReference type="HOGENOM" id="CLU_025728_2_0_7"/>
<comment type="subcellular location">
    <subcellularLocation>
        <location evidence="16">Cell membrane</location>
        <topology evidence="16">Multi-pass membrane protein</topology>
    </subcellularLocation>
    <subcellularLocation>
        <location evidence="1">Membrane</location>
    </subcellularLocation>
</comment>
<evidence type="ECO:0000256" key="4">
    <source>
        <dbReference type="ARBA" id="ARBA00022538"/>
    </source>
</evidence>
<evidence type="ECO:0000256" key="12">
    <source>
        <dbReference type="ARBA" id="ARBA00022967"/>
    </source>
</evidence>
<evidence type="ECO:0000256" key="1">
    <source>
        <dbReference type="ARBA" id="ARBA00004370"/>
    </source>
</evidence>
<evidence type="ECO:0000256" key="16">
    <source>
        <dbReference type="HAMAP-Rule" id="MF_00285"/>
    </source>
</evidence>
<dbReference type="PANTHER" id="PTHR43743">
    <property type="entry name" value="POTASSIUM-TRANSPORTING ATPASE ATP-BINDING SUBUNIT"/>
    <property type="match status" value="1"/>
</dbReference>
<feature type="binding site" evidence="16">
    <location>
        <position position="357"/>
    </location>
    <ligand>
        <name>ATP</name>
        <dbReference type="ChEBI" id="CHEBI:30616"/>
    </ligand>
</feature>
<evidence type="ECO:0000256" key="6">
    <source>
        <dbReference type="ARBA" id="ARBA00022692"/>
    </source>
</evidence>